<keyword evidence="5 6" id="KW-0482">Metalloprotease</keyword>
<dbReference type="SUPFAM" id="SSF55486">
    <property type="entry name" value="Metalloproteases ('zincins'), catalytic domain"/>
    <property type="match status" value="1"/>
</dbReference>
<comment type="cofactor">
    <cofactor evidence="6 7">
        <name>Zn(2+)</name>
        <dbReference type="ChEBI" id="CHEBI:29105"/>
    </cofactor>
    <text evidence="6 7">Binds 1 zinc ion per subunit.</text>
</comment>
<gene>
    <name evidence="10" type="ORF">MNOR_LOCUS6956</name>
</gene>
<comment type="caution">
    <text evidence="6">Lacks conserved residue(s) required for the propagation of feature annotation.</text>
</comment>
<dbReference type="GO" id="GO:0008270">
    <property type="term" value="F:zinc ion binding"/>
    <property type="evidence" value="ECO:0007669"/>
    <property type="project" value="UniProtKB-UniRule"/>
</dbReference>
<dbReference type="EC" id="3.4.24.-" evidence="7"/>
<dbReference type="GO" id="GO:0004222">
    <property type="term" value="F:metalloendopeptidase activity"/>
    <property type="evidence" value="ECO:0007669"/>
    <property type="project" value="UniProtKB-UniRule"/>
</dbReference>
<feature type="binding site" evidence="6">
    <location>
        <position position="175"/>
    </location>
    <ligand>
        <name>Zn(2+)</name>
        <dbReference type="ChEBI" id="CHEBI:29105"/>
        <note>catalytic</note>
    </ligand>
</feature>
<dbReference type="PRINTS" id="PR00480">
    <property type="entry name" value="ASTACIN"/>
</dbReference>
<name>A0AAV2Q3K4_MEGNR</name>
<evidence type="ECO:0000256" key="1">
    <source>
        <dbReference type="ARBA" id="ARBA00022670"/>
    </source>
</evidence>
<dbReference type="InterPro" id="IPR024079">
    <property type="entry name" value="MetalloPept_cat_dom_sf"/>
</dbReference>
<evidence type="ECO:0000256" key="7">
    <source>
        <dbReference type="RuleBase" id="RU361183"/>
    </source>
</evidence>
<protein>
    <recommendedName>
        <fullName evidence="7">Metalloendopeptidase</fullName>
        <ecNumber evidence="7">3.4.24.-</ecNumber>
    </recommendedName>
</protein>
<evidence type="ECO:0000259" key="9">
    <source>
        <dbReference type="PROSITE" id="PS51864"/>
    </source>
</evidence>
<evidence type="ECO:0000313" key="11">
    <source>
        <dbReference type="Proteomes" id="UP001497623"/>
    </source>
</evidence>
<dbReference type="Gene3D" id="3.40.390.10">
    <property type="entry name" value="Collagenase (Catalytic Domain)"/>
    <property type="match status" value="1"/>
</dbReference>
<dbReference type="PANTHER" id="PTHR10127:SF780">
    <property type="entry name" value="METALLOENDOPEPTIDASE"/>
    <property type="match status" value="1"/>
</dbReference>
<dbReference type="InterPro" id="IPR006026">
    <property type="entry name" value="Peptidase_Metallo"/>
</dbReference>
<dbReference type="EMBL" id="CAXKWB010002973">
    <property type="protein sequence ID" value="CAL4068074.1"/>
    <property type="molecule type" value="Genomic_DNA"/>
</dbReference>
<feature type="binding site" evidence="6">
    <location>
        <position position="171"/>
    </location>
    <ligand>
        <name>Zn(2+)</name>
        <dbReference type="ChEBI" id="CHEBI:29105"/>
        <note>catalytic</note>
    </ligand>
</feature>
<evidence type="ECO:0000256" key="2">
    <source>
        <dbReference type="ARBA" id="ARBA00022723"/>
    </source>
</evidence>
<dbReference type="SMART" id="SM00235">
    <property type="entry name" value="ZnMc"/>
    <property type="match status" value="1"/>
</dbReference>
<dbReference type="GO" id="GO:0006508">
    <property type="term" value="P:proteolysis"/>
    <property type="evidence" value="ECO:0007669"/>
    <property type="project" value="UniProtKB-KW"/>
</dbReference>
<keyword evidence="11" id="KW-1185">Reference proteome</keyword>
<keyword evidence="1 6" id="KW-0645">Protease</keyword>
<sequence>KEKEKEEKAEEGELEEEEDKDEEGMYFGDWETYNNYQNSSMPMPVSRYGAHHAKWKANMHENTSYLPDDVSRKETLRIGALWPDVNGWPTLYYAFDEFANVNRPSVMRGIDHIMEHTCVKFLETTNFKQKYQLFTKGNDNVCQAYIGRYQQITAHKIYIGKTCTSLGVVVHELCHALGLHHEHQRYDRDDHLHINLQNVKDGRDSEFIKQEDVDLSIKFDFTSIMHYSLKVFTKNNKKTIITRNPLDLQLIDRMTSQIKGLTYRDKILINRMYKCTDKWLVQCNRSSDPCENDSYLGANCKCVCSPGTTGKYCSDVVYTDYYAEFRRGYDEIITTSKIISTPEYPIRVTIETTINHFNLVTYENFKV</sequence>
<evidence type="ECO:0000256" key="3">
    <source>
        <dbReference type="ARBA" id="ARBA00022801"/>
    </source>
</evidence>
<feature type="binding site" evidence="6">
    <location>
        <position position="181"/>
    </location>
    <ligand>
        <name>Zn(2+)</name>
        <dbReference type="ChEBI" id="CHEBI:29105"/>
        <note>catalytic</note>
    </ligand>
</feature>
<organism evidence="10 11">
    <name type="scientific">Meganyctiphanes norvegica</name>
    <name type="common">Northern krill</name>
    <name type="synonym">Thysanopoda norvegica</name>
    <dbReference type="NCBI Taxonomy" id="48144"/>
    <lineage>
        <taxon>Eukaryota</taxon>
        <taxon>Metazoa</taxon>
        <taxon>Ecdysozoa</taxon>
        <taxon>Arthropoda</taxon>
        <taxon>Crustacea</taxon>
        <taxon>Multicrustacea</taxon>
        <taxon>Malacostraca</taxon>
        <taxon>Eumalacostraca</taxon>
        <taxon>Eucarida</taxon>
        <taxon>Euphausiacea</taxon>
        <taxon>Euphausiidae</taxon>
        <taxon>Meganyctiphanes</taxon>
    </lineage>
</organism>
<keyword evidence="3 6" id="KW-0378">Hydrolase</keyword>
<feature type="non-terminal residue" evidence="10">
    <location>
        <position position="1"/>
    </location>
</feature>
<proteinExistence type="predicted"/>
<feature type="domain" description="Peptidase M12A" evidence="9">
    <location>
        <begin position="74"/>
        <end position="276"/>
    </location>
</feature>
<dbReference type="Pfam" id="PF01400">
    <property type="entry name" value="Astacin"/>
    <property type="match status" value="1"/>
</dbReference>
<comment type="caution">
    <text evidence="10">The sequence shown here is derived from an EMBL/GenBank/DDBJ whole genome shotgun (WGS) entry which is preliminary data.</text>
</comment>
<accession>A0AAV2Q3K4</accession>
<dbReference type="AlphaFoldDB" id="A0AAV2Q3K4"/>
<evidence type="ECO:0000256" key="5">
    <source>
        <dbReference type="ARBA" id="ARBA00023049"/>
    </source>
</evidence>
<reference evidence="10 11" key="1">
    <citation type="submission" date="2024-05" db="EMBL/GenBank/DDBJ databases">
        <authorList>
            <person name="Wallberg A."/>
        </authorList>
    </citation>
    <scope>NUCLEOTIDE SEQUENCE [LARGE SCALE GENOMIC DNA]</scope>
</reference>
<dbReference type="InterPro" id="IPR001506">
    <property type="entry name" value="Peptidase_M12A"/>
</dbReference>
<evidence type="ECO:0000256" key="8">
    <source>
        <dbReference type="SAM" id="MobiDB-lite"/>
    </source>
</evidence>
<feature type="compositionally biased region" description="Acidic residues" evidence="8">
    <location>
        <begin position="9"/>
        <end position="24"/>
    </location>
</feature>
<evidence type="ECO:0000256" key="4">
    <source>
        <dbReference type="ARBA" id="ARBA00022833"/>
    </source>
</evidence>
<evidence type="ECO:0000256" key="6">
    <source>
        <dbReference type="PROSITE-ProRule" id="PRU01211"/>
    </source>
</evidence>
<dbReference type="PROSITE" id="PS51864">
    <property type="entry name" value="ASTACIN"/>
    <property type="match status" value="1"/>
</dbReference>
<feature type="active site" evidence="6">
    <location>
        <position position="172"/>
    </location>
</feature>
<feature type="non-terminal residue" evidence="10">
    <location>
        <position position="367"/>
    </location>
</feature>
<dbReference type="PANTHER" id="PTHR10127">
    <property type="entry name" value="DISCOIDIN, CUB, EGF, LAMININ , AND ZINC METALLOPROTEASE DOMAIN CONTAINING"/>
    <property type="match status" value="1"/>
</dbReference>
<keyword evidence="2 6" id="KW-0479">Metal-binding</keyword>
<dbReference type="Proteomes" id="UP001497623">
    <property type="component" value="Unassembled WGS sequence"/>
</dbReference>
<keyword evidence="4 6" id="KW-0862">Zinc</keyword>
<feature type="region of interest" description="Disordered" evidence="8">
    <location>
        <begin position="1"/>
        <end position="24"/>
    </location>
</feature>
<evidence type="ECO:0000313" key="10">
    <source>
        <dbReference type="EMBL" id="CAL4068074.1"/>
    </source>
</evidence>